<evidence type="ECO:0000313" key="3">
    <source>
        <dbReference type="Proteomes" id="UP000471298"/>
    </source>
</evidence>
<name>A0A6N7EVW0_9GAMM</name>
<dbReference type="Proteomes" id="UP000471298">
    <property type="component" value="Unassembled WGS sequence"/>
</dbReference>
<keyword evidence="1" id="KW-0472">Membrane</keyword>
<evidence type="ECO:0000313" key="2">
    <source>
        <dbReference type="EMBL" id="MPV85690.1"/>
    </source>
</evidence>
<comment type="caution">
    <text evidence="2">The sequence shown here is derived from an EMBL/GenBank/DDBJ whole genome shotgun (WGS) entry which is preliminary data.</text>
</comment>
<reference evidence="2 3" key="1">
    <citation type="submission" date="2019-10" db="EMBL/GenBank/DDBJ databases">
        <title>Cardiobacteriales fam. a chemoheterotrophic member of the order Cardiobacteriales, and proposal of Cardiobacteriales fam. nov.</title>
        <authorList>
            <person name="Wang C."/>
        </authorList>
    </citation>
    <scope>NUCLEOTIDE SEQUENCE [LARGE SCALE GENOMIC DNA]</scope>
    <source>
        <strain evidence="2 3">ML27</strain>
    </source>
</reference>
<evidence type="ECO:0000256" key="1">
    <source>
        <dbReference type="SAM" id="Phobius"/>
    </source>
</evidence>
<evidence type="ECO:0008006" key="4">
    <source>
        <dbReference type="Google" id="ProtNLM"/>
    </source>
</evidence>
<keyword evidence="1" id="KW-0812">Transmembrane</keyword>
<keyword evidence="1" id="KW-1133">Transmembrane helix</keyword>
<dbReference type="AlphaFoldDB" id="A0A6N7EVW0"/>
<dbReference type="InParanoid" id="A0A6N7EVW0"/>
<organism evidence="2 3">
    <name type="scientific">Ostreibacterium oceani</name>
    <dbReference type="NCBI Taxonomy" id="2654998"/>
    <lineage>
        <taxon>Bacteria</taxon>
        <taxon>Pseudomonadati</taxon>
        <taxon>Pseudomonadota</taxon>
        <taxon>Gammaproteobacteria</taxon>
        <taxon>Cardiobacteriales</taxon>
        <taxon>Ostreibacteriaceae</taxon>
        <taxon>Ostreibacterium</taxon>
    </lineage>
</organism>
<accession>A0A6N7EVW0</accession>
<protein>
    <recommendedName>
        <fullName evidence="4">Peptidase MA-like domain-containing protein</fullName>
    </recommendedName>
</protein>
<keyword evidence="3" id="KW-1185">Reference proteome</keyword>
<feature type="transmembrane region" description="Helical" evidence="1">
    <location>
        <begin position="6"/>
        <end position="24"/>
    </location>
</feature>
<sequence length="243" mass="27742">MKGKLIKSSLIVLLAGFLLVGYYYSYMIRLVFIDSFGFIEIADEIYTQKKFSEKDQKKAINLISEARQRVTDYYGEPLANPKILFVSDDEEATKLNLPKGIPGVAYLTPWESYIILDANKIGIDVVAHELVHAEILARLGYLKRTMEIPTWFDEGAALQVDFRHHYIDLPTITSAEFFRVTALDKPSKFWSDDAQQNIRNYQGAKAAYAKLLGQNSSVGLYYILDKVKQGEDLLSLIDRLRQE</sequence>
<gene>
    <name evidence="2" type="ORF">GCU85_02920</name>
</gene>
<dbReference type="EMBL" id="WHNW01000002">
    <property type="protein sequence ID" value="MPV85690.1"/>
    <property type="molecule type" value="Genomic_DNA"/>
</dbReference>
<dbReference type="RefSeq" id="WP_152809168.1">
    <property type="nucleotide sequence ID" value="NZ_WHNW01000002.1"/>
</dbReference>
<proteinExistence type="predicted"/>